<protein>
    <submittedName>
        <fullName evidence="1">Uncharacterized protein</fullName>
    </submittedName>
</protein>
<evidence type="ECO:0000313" key="2">
    <source>
        <dbReference type="Proteomes" id="UP001595526"/>
    </source>
</evidence>
<dbReference type="RefSeq" id="WP_379024311.1">
    <property type="nucleotide sequence ID" value="NZ_JBHRTA010000038.1"/>
</dbReference>
<sequence>MKKLTSLRIFVPNVTRMTQVTLHIDSKKKWAAIKTILEAMDIAYDAQEPMKEICEKEQVLLQRAEADVVGGRLHKFKSHREILGR</sequence>
<dbReference type="EMBL" id="JBHRTA010000038">
    <property type="protein sequence ID" value="MFC3199058.1"/>
    <property type="molecule type" value="Genomic_DNA"/>
</dbReference>
<comment type="caution">
    <text evidence="1">The sequence shown here is derived from an EMBL/GenBank/DDBJ whole genome shotgun (WGS) entry which is preliminary data.</text>
</comment>
<accession>A0ABV7JS00</accession>
<name>A0ABV7JS00_9SPHI</name>
<proteinExistence type="predicted"/>
<reference evidence="2" key="1">
    <citation type="journal article" date="2019" name="Int. J. Syst. Evol. Microbiol.">
        <title>The Global Catalogue of Microorganisms (GCM) 10K type strain sequencing project: providing services to taxonomists for standard genome sequencing and annotation.</title>
        <authorList>
            <consortium name="The Broad Institute Genomics Platform"/>
            <consortium name="The Broad Institute Genome Sequencing Center for Infectious Disease"/>
            <person name="Wu L."/>
            <person name="Ma J."/>
        </authorList>
    </citation>
    <scope>NUCLEOTIDE SEQUENCE [LARGE SCALE GENOMIC DNA]</scope>
    <source>
        <strain evidence="2">KCTC 52416</strain>
    </source>
</reference>
<dbReference type="Proteomes" id="UP001595526">
    <property type="component" value="Unassembled WGS sequence"/>
</dbReference>
<evidence type="ECO:0000313" key="1">
    <source>
        <dbReference type="EMBL" id="MFC3199058.1"/>
    </source>
</evidence>
<gene>
    <name evidence="1" type="ORF">ACFOET_15645</name>
</gene>
<keyword evidence="2" id="KW-1185">Reference proteome</keyword>
<organism evidence="1 2">
    <name type="scientific">Parapedobacter deserti</name>
    <dbReference type="NCBI Taxonomy" id="1912957"/>
    <lineage>
        <taxon>Bacteria</taxon>
        <taxon>Pseudomonadati</taxon>
        <taxon>Bacteroidota</taxon>
        <taxon>Sphingobacteriia</taxon>
        <taxon>Sphingobacteriales</taxon>
        <taxon>Sphingobacteriaceae</taxon>
        <taxon>Parapedobacter</taxon>
    </lineage>
</organism>